<reference evidence="2" key="1">
    <citation type="submission" date="2021-07" db="EMBL/GenBank/DDBJ databases">
        <authorList>
            <person name="Catto M.A."/>
            <person name="Jacobson A."/>
            <person name="Kennedy G."/>
            <person name="Labadie P."/>
            <person name="Hunt B.G."/>
            <person name="Srinivasan R."/>
        </authorList>
    </citation>
    <scope>NUCLEOTIDE SEQUENCE</scope>
    <source>
        <strain evidence="2">PL_HMW_Pooled</strain>
        <tissue evidence="2">Head</tissue>
    </source>
</reference>
<organism evidence="2 3">
    <name type="scientific">Frankliniella fusca</name>
    <dbReference type="NCBI Taxonomy" id="407009"/>
    <lineage>
        <taxon>Eukaryota</taxon>
        <taxon>Metazoa</taxon>
        <taxon>Ecdysozoa</taxon>
        <taxon>Arthropoda</taxon>
        <taxon>Hexapoda</taxon>
        <taxon>Insecta</taxon>
        <taxon>Pterygota</taxon>
        <taxon>Neoptera</taxon>
        <taxon>Paraneoptera</taxon>
        <taxon>Thysanoptera</taxon>
        <taxon>Terebrantia</taxon>
        <taxon>Thripoidea</taxon>
        <taxon>Thripidae</taxon>
        <taxon>Frankliniella</taxon>
    </lineage>
</organism>
<dbReference type="Proteomes" id="UP001219518">
    <property type="component" value="Unassembled WGS sequence"/>
</dbReference>
<evidence type="ECO:0000313" key="2">
    <source>
        <dbReference type="EMBL" id="KAK3917573.1"/>
    </source>
</evidence>
<accession>A0AAE1HAS0</accession>
<feature type="compositionally biased region" description="Acidic residues" evidence="1">
    <location>
        <begin position="599"/>
        <end position="612"/>
    </location>
</feature>
<feature type="compositionally biased region" description="Polar residues" evidence="1">
    <location>
        <begin position="44"/>
        <end position="71"/>
    </location>
</feature>
<reference evidence="2" key="2">
    <citation type="journal article" date="2023" name="BMC Genomics">
        <title>Pest status, molecular evolution, and epigenetic factors derived from the genome assembly of Frankliniella fusca, a thysanopteran phytovirus vector.</title>
        <authorList>
            <person name="Catto M.A."/>
            <person name="Labadie P.E."/>
            <person name="Jacobson A.L."/>
            <person name="Kennedy G.G."/>
            <person name="Srinivasan R."/>
            <person name="Hunt B.G."/>
        </authorList>
    </citation>
    <scope>NUCLEOTIDE SEQUENCE</scope>
    <source>
        <strain evidence="2">PL_HMW_Pooled</strain>
    </source>
</reference>
<sequence>AVRIPDGENQERALLQAQQSQQAEQSMVNDDDETSYLQDLGIDFTQTTQPGSALSANPTSSNGRQTVYASSKRQKVQNKENTSPQQQPNTSRSRDPDSVANEVFGSYEEQCLLQRKRNLQFLRDNNIIAPRSKVPKVKKRKTPANKKATSGQIRKMPDRKAKNRNSETVLKNVEEEEEEDVCDVDMLTEVHVESQSTPTNDVPLTSAETASKPVEKPNLIGERLTRCMPLSPLPTLFENELKSGKFDIRKVNSFLIEHCKNIVGRDPQRGEYGILAEQFTNKMTCLGILNAQSYQKRIQLSLSSSVRAKKRWVEGLKQLRQEKKKNKEVQLEINPNLCAAENTEEVTADARLRRPVLDKTAVKRAIISSVERIHYFKTNSVKQSMATYPYLHHCDLMIFEYATRVPIQEEDLESNFHKSVVPLAAILGKEETHSELLKLEVFQEMNNFFADDSAVVHPLLQIWDTSVKVISPLNNLPKGQAPTIVVLKAAGELQSVHLTFDGEKLASLTKPTAFQCIALLMSAYYVFDCSFSTVSISPSFSKTSSGRDRGVEHSSADISISGEKHIAISESSASASKREEVGDKTLLPGYGEKGRDGEGEVSPDDVESVGDV</sequence>
<feature type="compositionally biased region" description="Basic and acidic residues" evidence="1">
    <location>
        <begin position="1"/>
        <end position="11"/>
    </location>
</feature>
<feature type="region of interest" description="Disordered" evidence="1">
    <location>
        <begin position="1"/>
        <end position="99"/>
    </location>
</feature>
<gene>
    <name evidence="2" type="ORF">KUF71_007059</name>
</gene>
<feature type="region of interest" description="Disordered" evidence="1">
    <location>
        <begin position="135"/>
        <end position="165"/>
    </location>
</feature>
<feature type="compositionally biased region" description="Basic residues" evidence="1">
    <location>
        <begin position="135"/>
        <end position="144"/>
    </location>
</feature>
<feature type="compositionally biased region" description="Polar residues" evidence="1">
    <location>
        <begin position="79"/>
        <end position="91"/>
    </location>
</feature>
<comment type="caution">
    <text evidence="2">The sequence shown here is derived from an EMBL/GenBank/DDBJ whole genome shotgun (WGS) entry which is preliminary data.</text>
</comment>
<evidence type="ECO:0000256" key="1">
    <source>
        <dbReference type="SAM" id="MobiDB-lite"/>
    </source>
</evidence>
<feature type="non-terminal residue" evidence="2">
    <location>
        <position position="1"/>
    </location>
</feature>
<evidence type="ECO:0000313" key="3">
    <source>
        <dbReference type="Proteomes" id="UP001219518"/>
    </source>
</evidence>
<dbReference type="AlphaFoldDB" id="A0AAE1HAS0"/>
<keyword evidence="3" id="KW-1185">Reference proteome</keyword>
<name>A0AAE1HAS0_9NEOP</name>
<protein>
    <submittedName>
        <fullName evidence="2">Thiazole synthase</fullName>
    </submittedName>
</protein>
<proteinExistence type="predicted"/>
<feature type="compositionally biased region" description="Low complexity" evidence="1">
    <location>
        <begin position="12"/>
        <end position="26"/>
    </location>
</feature>
<feature type="region of interest" description="Disordered" evidence="1">
    <location>
        <begin position="569"/>
        <end position="612"/>
    </location>
</feature>
<dbReference type="EMBL" id="JAHWGI010000751">
    <property type="protein sequence ID" value="KAK3917573.1"/>
    <property type="molecule type" value="Genomic_DNA"/>
</dbReference>